<comment type="caution">
    <text evidence="8">The sequence shown here is derived from an EMBL/GenBank/DDBJ whole genome shotgun (WGS) entry which is preliminary data.</text>
</comment>
<evidence type="ECO:0000256" key="5">
    <source>
        <dbReference type="ARBA" id="ARBA00023239"/>
    </source>
</evidence>
<dbReference type="GO" id="GO:0046656">
    <property type="term" value="P:folic acid biosynthetic process"/>
    <property type="evidence" value="ECO:0007669"/>
    <property type="project" value="UniProtKB-UniRule"/>
</dbReference>
<protein>
    <recommendedName>
        <fullName evidence="6">7,8-dihydroneopterin aldolase</fullName>
        <ecNumber evidence="6">4.1.2.25</ecNumber>
    </recommendedName>
</protein>
<dbReference type="Pfam" id="PF02152">
    <property type="entry name" value="FolB"/>
    <property type="match status" value="1"/>
</dbReference>
<keyword evidence="4 6" id="KW-0289">Folate biosynthesis</keyword>
<dbReference type="EC" id="4.1.2.25" evidence="6"/>
<name>A0A2H0A790_9BACT</name>
<evidence type="ECO:0000256" key="6">
    <source>
        <dbReference type="RuleBase" id="RU362079"/>
    </source>
</evidence>
<accession>A0A2H0A790</accession>
<comment type="pathway">
    <text evidence="2 6">Cofactor biosynthesis; tetrahydrofolate biosynthesis; 2-amino-4-hydroxy-6-hydroxymethyl-7,8-dihydropteridine diphosphate from 7,8-dihydroneopterin triphosphate: step 3/4.</text>
</comment>
<dbReference type="PANTHER" id="PTHR42844">
    <property type="entry name" value="DIHYDRONEOPTERIN ALDOLASE 1-RELATED"/>
    <property type="match status" value="1"/>
</dbReference>
<dbReference type="GO" id="GO:0004150">
    <property type="term" value="F:dihydroneopterin aldolase activity"/>
    <property type="evidence" value="ECO:0007669"/>
    <property type="project" value="UniProtKB-UniRule"/>
</dbReference>
<dbReference type="SUPFAM" id="SSF55620">
    <property type="entry name" value="Tetrahydrobiopterin biosynthesis enzymes-like"/>
    <property type="match status" value="1"/>
</dbReference>
<comment type="catalytic activity">
    <reaction evidence="1 6">
        <text>7,8-dihydroneopterin = 6-hydroxymethyl-7,8-dihydropterin + glycolaldehyde</text>
        <dbReference type="Rhea" id="RHEA:10540"/>
        <dbReference type="ChEBI" id="CHEBI:17001"/>
        <dbReference type="ChEBI" id="CHEBI:17071"/>
        <dbReference type="ChEBI" id="CHEBI:44841"/>
        <dbReference type="EC" id="4.1.2.25"/>
    </reaction>
</comment>
<dbReference type="NCBIfam" id="TIGR00525">
    <property type="entry name" value="folB"/>
    <property type="match status" value="1"/>
</dbReference>
<dbReference type="GO" id="GO:0005737">
    <property type="term" value="C:cytoplasm"/>
    <property type="evidence" value="ECO:0007669"/>
    <property type="project" value="TreeGrafter"/>
</dbReference>
<dbReference type="SMART" id="SM00905">
    <property type="entry name" value="FolB"/>
    <property type="match status" value="1"/>
</dbReference>
<dbReference type="EMBL" id="PCSH01000074">
    <property type="protein sequence ID" value="PIP41251.1"/>
    <property type="molecule type" value="Genomic_DNA"/>
</dbReference>
<dbReference type="Gene3D" id="3.30.1130.10">
    <property type="match status" value="1"/>
</dbReference>
<dbReference type="NCBIfam" id="TIGR00526">
    <property type="entry name" value="folB_dom"/>
    <property type="match status" value="1"/>
</dbReference>
<dbReference type="GO" id="GO:0046654">
    <property type="term" value="P:tetrahydrofolate biosynthetic process"/>
    <property type="evidence" value="ECO:0007669"/>
    <property type="project" value="UniProtKB-UniRule"/>
</dbReference>
<dbReference type="FunFam" id="3.30.1130.10:FF:000003">
    <property type="entry name" value="7,8-dihydroneopterin aldolase"/>
    <property type="match status" value="1"/>
</dbReference>
<evidence type="ECO:0000256" key="4">
    <source>
        <dbReference type="ARBA" id="ARBA00022909"/>
    </source>
</evidence>
<dbReference type="InterPro" id="IPR043133">
    <property type="entry name" value="GTP-CH-I_C/QueF"/>
</dbReference>
<evidence type="ECO:0000313" key="9">
    <source>
        <dbReference type="Proteomes" id="UP000231067"/>
    </source>
</evidence>
<evidence type="ECO:0000256" key="1">
    <source>
        <dbReference type="ARBA" id="ARBA00001353"/>
    </source>
</evidence>
<evidence type="ECO:0000256" key="2">
    <source>
        <dbReference type="ARBA" id="ARBA00005013"/>
    </source>
</evidence>
<dbReference type="PANTHER" id="PTHR42844:SF1">
    <property type="entry name" value="DIHYDRONEOPTERIN ALDOLASE 1-RELATED"/>
    <property type="match status" value="1"/>
</dbReference>
<comment type="function">
    <text evidence="6">Catalyzes the conversion of 7,8-dihydroneopterin to 6-hydroxymethyl-7,8-dihydropterin.</text>
</comment>
<evidence type="ECO:0000256" key="3">
    <source>
        <dbReference type="ARBA" id="ARBA00005708"/>
    </source>
</evidence>
<sequence>MNIYNIIQDKYLDKIIIKGIDIYGFHGVSQAEQELGQRFIIDIEMELLLNKAGKSDQLCDTVNYCEIYNLIKEKGQQKKYSLIEALASDVAESILKGFDRVNKVVVCVKKPHVPIGGVVEYAGVQISRERGV</sequence>
<dbReference type="InterPro" id="IPR006157">
    <property type="entry name" value="FolB_dom"/>
</dbReference>
<reference evidence="8 9" key="1">
    <citation type="submission" date="2017-09" db="EMBL/GenBank/DDBJ databases">
        <title>Depth-based differentiation of microbial function through sediment-hosted aquifers and enrichment of novel symbionts in the deep terrestrial subsurface.</title>
        <authorList>
            <person name="Probst A.J."/>
            <person name="Ladd B."/>
            <person name="Jarett J.K."/>
            <person name="Geller-Mcgrath D.E."/>
            <person name="Sieber C.M."/>
            <person name="Emerson J.B."/>
            <person name="Anantharaman K."/>
            <person name="Thomas B.C."/>
            <person name="Malmstrom R."/>
            <person name="Stieglmeier M."/>
            <person name="Klingl A."/>
            <person name="Woyke T."/>
            <person name="Ryan C.M."/>
            <person name="Banfield J.F."/>
        </authorList>
    </citation>
    <scope>NUCLEOTIDE SEQUENCE [LARGE SCALE GENOMIC DNA]</scope>
    <source>
        <strain evidence="8">CG23_combo_of_CG06-09_8_20_14_all_40_23</strain>
    </source>
</reference>
<keyword evidence="5 6" id="KW-0456">Lyase</keyword>
<dbReference type="UniPathway" id="UPA00077">
    <property type="reaction ID" value="UER00154"/>
</dbReference>
<proteinExistence type="inferred from homology"/>
<evidence type="ECO:0000259" key="7">
    <source>
        <dbReference type="SMART" id="SM00905"/>
    </source>
</evidence>
<organism evidence="8 9">
    <name type="scientific">Candidatus Desantisbacteria bacterium CG23_combo_of_CG06-09_8_20_14_all_40_23</name>
    <dbReference type="NCBI Taxonomy" id="1974550"/>
    <lineage>
        <taxon>Bacteria</taxon>
        <taxon>Candidatus Desantisiibacteriota</taxon>
    </lineage>
</organism>
<dbReference type="InterPro" id="IPR006156">
    <property type="entry name" value="Dihydroneopterin_aldolase"/>
</dbReference>
<dbReference type="AlphaFoldDB" id="A0A2H0A790"/>
<gene>
    <name evidence="8" type="primary">folB</name>
    <name evidence="8" type="ORF">COX18_03995</name>
</gene>
<dbReference type="Proteomes" id="UP000231067">
    <property type="component" value="Unassembled WGS sequence"/>
</dbReference>
<evidence type="ECO:0000313" key="8">
    <source>
        <dbReference type="EMBL" id="PIP41251.1"/>
    </source>
</evidence>
<feature type="domain" description="Dihydroneopterin aldolase/epimerase" evidence="7">
    <location>
        <begin position="15"/>
        <end position="128"/>
    </location>
</feature>
<comment type="similarity">
    <text evidence="3 6">Belongs to the DHNA family.</text>
</comment>